<dbReference type="InterPro" id="IPR028325">
    <property type="entry name" value="VG_K_chnl"/>
</dbReference>
<keyword evidence="15" id="KW-1185">Reference proteome</keyword>
<keyword evidence="6" id="KW-0851">Voltage-gated channel</keyword>
<dbReference type="SUPFAM" id="SSF81324">
    <property type="entry name" value="Voltage-gated potassium channels"/>
    <property type="match status" value="1"/>
</dbReference>
<keyword evidence="3" id="KW-0633">Potassium transport</keyword>
<reference evidence="14 15" key="1">
    <citation type="submission" date="2017-08" db="EMBL/GenBank/DDBJ databases">
        <title>Multipartite genome sequences of Sinorhizobium species nodulating soybeans.</title>
        <authorList>
            <person name="Tian C.F."/>
        </authorList>
    </citation>
    <scope>NUCLEOTIDE SEQUENCE [LARGE SCALE GENOMIC DNA]</scope>
    <source>
        <strain evidence="14 15">CCBAU 05684</strain>
        <plasmid evidence="15">psj05684b</plasmid>
    </source>
</reference>
<gene>
    <name evidence="14" type="ORF">SJ05684_b41770</name>
</gene>
<comment type="subcellular location">
    <subcellularLocation>
        <location evidence="1">Membrane</location>
        <topology evidence="1">Multi-pass membrane protein</topology>
    </subcellularLocation>
</comment>
<evidence type="ECO:0000256" key="5">
    <source>
        <dbReference type="ARBA" id="ARBA00022826"/>
    </source>
</evidence>
<evidence type="ECO:0000256" key="1">
    <source>
        <dbReference type="ARBA" id="ARBA00004141"/>
    </source>
</evidence>
<evidence type="ECO:0000256" key="12">
    <source>
        <dbReference type="SAM" id="Phobius"/>
    </source>
</evidence>
<evidence type="ECO:0000256" key="7">
    <source>
        <dbReference type="ARBA" id="ARBA00022958"/>
    </source>
</evidence>
<protein>
    <submittedName>
        <fullName evidence="14">Potassium voltage-gated channel subfamily KQT</fullName>
    </submittedName>
</protein>
<feature type="transmembrane region" description="Helical" evidence="12">
    <location>
        <begin position="57"/>
        <end position="77"/>
    </location>
</feature>
<dbReference type="eggNOG" id="COG1340">
    <property type="taxonomic scope" value="Bacteria"/>
</dbReference>
<evidence type="ECO:0000256" key="2">
    <source>
        <dbReference type="ARBA" id="ARBA00022448"/>
    </source>
</evidence>
<evidence type="ECO:0000256" key="8">
    <source>
        <dbReference type="ARBA" id="ARBA00022989"/>
    </source>
</evidence>
<evidence type="ECO:0000259" key="13">
    <source>
        <dbReference type="Pfam" id="PF00520"/>
    </source>
</evidence>
<dbReference type="Proteomes" id="UP000217211">
    <property type="component" value="Plasmid pSJ05684b"/>
</dbReference>
<evidence type="ECO:0000256" key="11">
    <source>
        <dbReference type="ARBA" id="ARBA00023303"/>
    </source>
</evidence>
<dbReference type="Pfam" id="PF00520">
    <property type="entry name" value="Ion_trans"/>
    <property type="match status" value="1"/>
</dbReference>
<dbReference type="GO" id="GO:0008076">
    <property type="term" value="C:voltage-gated potassium channel complex"/>
    <property type="evidence" value="ECO:0007669"/>
    <property type="project" value="InterPro"/>
</dbReference>
<dbReference type="GO" id="GO:0001508">
    <property type="term" value="P:action potential"/>
    <property type="evidence" value="ECO:0007669"/>
    <property type="project" value="TreeGrafter"/>
</dbReference>
<evidence type="ECO:0000313" key="14">
    <source>
        <dbReference type="EMBL" id="ASY65159.1"/>
    </source>
</evidence>
<feature type="transmembrane region" description="Helical" evidence="12">
    <location>
        <begin position="89"/>
        <end position="109"/>
    </location>
</feature>
<keyword evidence="2" id="KW-0813">Transport</keyword>
<dbReference type="PANTHER" id="PTHR11537:SF254">
    <property type="entry name" value="POTASSIUM VOLTAGE-GATED CHANNEL PROTEIN SHAB"/>
    <property type="match status" value="1"/>
</dbReference>
<dbReference type="PANTHER" id="PTHR11537">
    <property type="entry name" value="VOLTAGE-GATED POTASSIUM CHANNEL"/>
    <property type="match status" value="1"/>
</dbReference>
<dbReference type="KEGG" id="esj:SJ05684_b41770"/>
<keyword evidence="8 12" id="KW-1133">Transmembrane helix</keyword>
<keyword evidence="7" id="KW-0630">Potassium</keyword>
<name>A0A249PIK3_9HYPH</name>
<evidence type="ECO:0000256" key="6">
    <source>
        <dbReference type="ARBA" id="ARBA00022882"/>
    </source>
</evidence>
<dbReference type="RefSeq" id="WP_034856155.1">
    <property type="nucleotide sequence ID" value="NZ_AJQT01000068.1"/>
</dbReference>
<dbReference type="Gene3D" id="1.20.5.110">
    <property type="match status" value="1"/>
</dbReference>
<keyword evidence="11" id="KW-0407">Ion channel</keyword>
<evidence type="ECO:0000256" key="3">
    <source>
        <dbReference type="ARBA" id="ARBA00022538"/>
    </source>
</evidence>
<evidence type="ECO:0000256" key="4">
    <source>
        <dbReference type="ARBA" id="ARBA00022692"/>
    </source>
</evidence>
<dbReference type="AlphaFoldDB" id="A0A249PIK3"/>
<organism evidence="14 15">
    <name type="scientific">Sinorhizobium sojae CCBAU 05684</name>
    <dbReference type="NCBI Taxonomy" id="716928"/>
    <lineage>
        <taxon>Bacteria</taxon>
        <taxon>Pseudomonadati</taxon>
        <taxon>Pseudomonadota</taxon>
        <taxon>Alphaproteobacteria</taxon>
        <taxon>Hyphomicrobiales</taxon>
        <taxon>Rhizobiaceae</taxon>
        <taxon>Sinorhizobium/Ensifer group</taxon>
        <taxon>Sinorhizobium</taxon>
    </lineage>
</organism>
<sequence>MAPSPDPQQEGSPDQHERWEVLRQLEESLERPMLVLSFLWLTLVLVELAWKTSGVFELLGTIIWIIFILEFLLRFALAPRKWPFLRSNPVTVIALAAPAFRFLNALRFLRIARGLRLVRIVGTANRGLMALRKSFDRRGLGYVLLATVIVVLLGAGGMLAFEPAPVVEDGFRGYGDALWWTAMLITTMGSDFWPETAEGRVLALLLSLYGLAMFGYITASFATFFVGQEAQAADGEIAGSVEIADLRREIALLRSELRKAATGDEEE</sequence>
<dbReference type="Gene3D" id="1.20.120.350">
    <property type="entry name" value="Voltage-gated potassium channels. Chain C"/>
    <property type="match status" value="1"/>
</dbReference>
<dbReference type="InterPro" id="IPR027359">
    <property type="entry name" value="Volt_channel_dom_sf"/>
</dbReference>
<keyword evidence="14" id="KW-0614">Plasmid</keyword>
<keyword evidence="5" id="KW-0631">Potassium channel</keyword>
<keyword evidence="10 12" id="KW-0472">Membrane</keyword>
<geneLocation type="plasmid" evidence="15">
    <name>psj05684b</name>
</geneLocation>
<dbReference type="STRING" id="716928.GCA_000261485_03432"/>
<feature type="transmembrane region" description="Helical" evidence="12">
    <location>
        <begin position="139"/>
        <end position="161"/>
    </location>
</feature>
<dbReference type="Gene3D" id="1.10.287.70">
    <property type="match status" value="1"/>
</dbReference>
<keyword evidence="4 12" id="KW-0812">Transmembrane</keyword>
<keyword evidence="9" id="KW-0406">Ion transport</keyword>
<dbReference type="GO" id="GO:0005249">
    <property type="term" value="F:voltage-gated potassium channel activity"/>
    <property type="evidence" value="ECO:0007669"/>
    <property type="project" value="InterPro"/>
</dbReference>
<dbReference type="InterPro" id="IPR005821">
    <property type="entry name" value="Ion_trans_dom"/>
</dbReference>
<feature type="transmembrane region" description="Helical" evidence="12">
    <location>
        <begin position="201"/>
        <end position="226"/>
    </location>
</feature>
<evidence type="ECO:0000256" key="9">
    <source>
        <dbReference type="ARBA" id="ARBA00023065"/>
    </source>
</evidence>
<proteinExistence type="predicted"/>
<evidence type="ECO:0000256" key="10">
    <source>
        <dbReference type="ARBA" id="ARBA00023136"/>
    </source>
</evidence>
<evidence type="ECO:0000313" key="15">
    <source>
        <dbReference type="Proteomes" id="UP000217211"/>
    </source>
</evidence>
<dbReference type="EMBL" id="CP023068">
    <property type="protein sequence ID" value="ASY65159.1"/>
    <property type="molecule type" value="Genomic_DNA"/>
</dbReference>
<dbReference type="OrthoDB" id="9799090at2"/>
<feature type="domain" description="Ion transport" evidence="13">
    <location>
        <begin position="50"/>
        <end position="230"/>
    </location>
</feature>
<accession>A0A249PIK3</accession>
<feature type="transmembrane region" description="Helical" evidence="12">
    <location>
        <begin position="33"/>
        <end position="50"/>
    </location>
</feature>